<proteinExistence type="predicted"/>
<gene>
    <name evidence="1" type="ORF">LTR37_011806</name>
</gene>
<dbReference type="Proteomes" id="UP001281147">
    <property type="component" value="Unassembled WGS sequence"/>
</dbReference>
<organism evidence="1 2">
    <name type="scientific">Vermiconidia calcicola</name>
    <dbReference type="NCBI Taxonomy" id="1690605"/>
    <lineage>
        <taxon>Eukaryota</taxon>
        <taxon>Fungi</taxon>
        <taxon>Dikarya</taxon>
        <taxon>Ascomycota</taxon>
        <taxon>Pezizomycotina</taxon>
        <taxon>Dothideomycetes</taxon>
        <taxon>Dothideomycetidae</taxon>
        <taxon>Mycosphaerellales</taxon>
        <taxon>Extremaceae</taxon>
        <taxon>Vermiconidia</taxon>
    </lineage>
</organism>
<name>A0ACC3N1V7_9PEZI</name>
<reference evidence="1" key="1">
    <citation type="submission" date="2023-07" db="EMBL/GenBank/DDBJ databases">
        <title>Black Yeasts Isolated from many extreme environments.</title>
        <authorList>
            <person name="Coleine C."/>
            <person name="Stajich J.E."/>
            <person name="Selbmann L."/>
        </authorList>
    </citation>
    <scope>NUCLEOTIDE SEQUENCE</scope>
    <source>
        <strain evidence="1">CCFEE 5714</strain>
    </source>
</reference>
<evidence type="ECO:0000313" key="1">
    <source>
        <dbReference type="EMBL" id="KAK3707954.1"/>
    </source>
</evidence>
<dbReference type="EMBL" id="JAUTXU010000105">
    <property type="protein sequence ID" value="KAK3707954.1"/>
    <property type="molecule type" value="Genomic_DNA"/>
</dbReference>
<comment type="caution">
    <text evidence="1">The sequence shown here is derived from an EMBL/GenBank/DDBJ whole genome shotgun (WGS) entry which is preliminary data.</text>
</comment>
<keyword evidence="2" id="KW-1185">Reference proteome</keyword>
<evidence type="ECO:0000313" key="2">
    <source>
        <dbReference type="Proteomes" id="UP001281147"/>
    </source>
</evidence>
<accession>A0ACC3N1V7</accession>
<sequence length="445" mass="50142">MLLEADGFQYMLCAQGYFCSDPVRDDMLTGFGYFGSYKEKGLSVRILDHLRYTSTSLNENLSEGFAWAAYCLEYPVFEGARTWHCPDSYMLANIRTLSLYFLARANELRPIRETLEDSWNNYNDSVSEWNLVVEATHQCRGEDLNTLIRLHCTVAYVKDQLRDLDGPVPPKPNEVVARFIDNPCTPCLRSLLADIAKPRTHGADFIPDQSTGVTGQSLKTFAAALEHDKHWKLLMSVFEPTIQTTSTWRQERGSNIDLADVTSPVAILANLFIGLHPWWHTLNCGRAVLLQLKDTVEWKVKADVRRLQSGVGEWADHVLPGFPTFLEKMQADARAQAPTVVVIRASSSSSVANTHQPHSEGHEDQDYKGQHGEDQGCGNNPDSSTDDVESQKGDDEFDWLHEMLRLRQLMEELLPLLENGIFELPENPVAAALNSVEADWMVVLE</sequence>
<protein>
    <submittedName>
        <fullName evidence="1">Uncharacterized protein</fullName>
    </submittedName>
</protein>